<comment type="caution">
    <text evidence="7">The sequence shown here is derived from an EMBL/GenBank/DDBJ whole genome shotgun (WGS) entry which is preliminary data.</text>
</comment>
<keyword evidence="2 5" id="KW-0812">Transmembrane</keyword>
<feature type="domain" description="ABC-2 type transporter transmembrane" evidence="6">
    <location>
        <begin position="26"/>
        <end position="261"/>
    </location>
</feature>
<feature type="transmembrane region" description="Helical" evidence="5">
    <location>
        <begin position="125"/>
        <end position="143"/>
    </location>
</feature>
<evidence type="ECO:0000259" key="6">
    <source>
        <dbReference type="Pfam" id="PF12698"/>
    </source>
</evidence>
<dbReference type="RefSeq" id="WP_118910649.1">
    <property type="nucleotide sequence ID" value="NZ_QOCS01000009.1"/>
</dbReference>
<organism evidence="7 8">
    <name type="scientific">Bombilactobacillus bombi</name>
    <dbReference type="NCBI Taxonomy" id="1303590"/>
    <lineage>
        <taxon>Bacteria</taxon>
        <taxon>Bacillati</taxon>
        <taxon>Bacillota</taxon>
        <taxon>Bacilli</taxon>
        <taxon>Lactobacillales</taxon>
        <taxon>Lactobacillaceae</taxon>
        <taxon>Bombilactobacillus</taxon>
    </lineage>
</organism>
<evidence type="ECO:0000256" key="5">
    <source>
        <dbReference type="SAM" id="Phobius"/>
    </source>
</evidence>
<feature type="transmembrane region" description="Helical" evidence="5">
    <location>
        <begin position="182"/>
        <end position="202"/>
    </location>
</feature>
<dbReference type="InterPro" id="IPR013525">
    <property type="entry name" value="ABC2_TM"/>
</dbReference>
<sequence length="276" mass="31068">MKFTTQVRPGTFSKELVDGNIDQYFNTLTNYQRALPHANCKHVLNSTNQTLNQQGKVQFNHHYYQIKKHEKLAVVYNSLAYGLILVIMDAYGIINLTFNRRKIRERNQCSPLSPQKISRQINSGIAAYIIVITIIFLLLALGYTQDSWDWQTSLFIGNTLLFVLSTVALASWLTSLVKKSEALSVIISIYSLGTCFLGGAFIPTSVLPNFINKIACFTPTYWFVHNNNLVGATVNFNSNFYQNFGKSALIILAFTAAFGTLQLLGQQLGNTKKFQI</sequence>
<accession>A0A417Z876</accession>
<dbReference type="InterPro" id="IPR052902">
    <property type="entry name" value="ABC-2_transporter"/>
</dbReference>
<dbReference type="GO" id="GO:0140359">
    <property type="term" value="F:ABC-type transporter activity"/>
    <property type="evidence" value="ECO:0007669"/>
    <property type="project" value="InterPro"/>
</dbReference>
<comment type="subcellular location">
    <subcellularLocation>
        <location evidence="1">Membrane</location>
        <topology evidence="1">Multi-pass membrane protein</topology>
    </subcellularLocation>
</comment>
<feature type="transmembrane region" description="Helical" evidence="5">
    <location>
        <begin position="155"/>
        <end position="175"/>
    </location>
</feature>
<evidence type="ECO:0000313" key="8">
    <source>
        <dbReference type="Proteomes" id="UP000284822"/>
    </source>
</evidence>
<dbReference type="Proteomes" id="UP000284822">
    <property type="component" value="Unassembled WGS sequence"/>
</dbReference>
<proteinExistence type="predicted"/>
<protein>
    <recommendedName>
        <fullName evidence="6">ABC-2 type transporter transmembrane domain-containing protein</fullName>
    </recommendedName>
</protein>
<evidence type="ECO:0000256" key="2">
    <source>
        <dbReference type="ARBA" id="ARBA00022692"/>
    </source>
</evidence>
<feature type="transmembrane region" description="Helical" evidence="5">
    <location>
        <begin position="244"/>
        <end position="264"/>
    </location>
</feature>
<dbReference type="PANTHER" id="PTHR43027:SF1">
    <property type="entry name" value="DOXORUBICIN RESISTANCE ABC TRANSPORTER PERMEASE PROTEIN DRRC-RELATED"/>
    <property type="match status" value="1"/>
</dbReference>
<name>A0A417Z876_9LACO</name>
<dbReference type="PANTHER" id="PTHR43027">
    <property type="entry name" value="DOXORUBICIN RESISTANCE ABC TRANSPORTER PERMEASE PROTEIN DRRC-RELATED"/>
    <property type="match status" value="1"/>
</dbReference>
<evidence type="ECO:0000256" key="1">
    <source>
        <dbReference type="ARBA" id="ARBA00004141"/>
    </source>
</evidence>
<dbReference type="Pfam" id="PF12698">
    <property type="entry name" value="ABC2_membrane_3"/>
    <property type="match status" value="1"/>
</dbReference>
<keyword evidence="4 5" id="KW-0472">Membrane</keyword>
<evidence type="ECO:0000256" key="4">
    <source>
        <dbReference type="ARBA" id="ARBA00023136"/>
    </source>
</evidence>
<feature type="transmembrane region" description="Helical" evidence="5">
    <location>
        <begin position="79"/>
        <end position="98"/>
    </location>
</feature>
<dbReference type="GO" id="GO:0016020">
    <property type="term" value="C:membrane"/>
    <property type="evidence" value="ECO:0007669"/>
    <property type="project" value="UniProtKB-SubCell"/>
</dbReference>
<reference evidence="7 8" key="1">
    <citation type="submission" date="2018-07" db="EMBL/GenBank/DDBJ databases">
        <title>Genome sequences of six Lactobacillus spp. isolated from bumble bee guts.</title>
        <authorList>
            <person name="Motta E.V.S."/>
            <person name="Moran N.A."/>
        </authorList>
    </citation>
    <scope>NUCLEOTIDE SEQUENCE [LARGE SCALE GENOMIC DNA]</scope>
    <source>
        <strain evidence="7 8">LV-8.1</strain>
    </source>
</reference>
<dbReference type="AlphaFoldDB" id="A0A417Z876"/>
<gene>
    <name evidence="7" type="ORF">DS832_04935</name>
</gene>
<evidence type="ECO:0000313" key="7">
    <source>
        <dbReference type="EMBL" id="RHW46836.1"/>
    </source>
</evidence>
<evidence type="ECO:0000256" key="3">
    <source>
        <dbReference type="ARBA" id="ARBA00022989"/>
    </source>
</evidence>
<dbReference type="EMBL" id="QOCS01000009">
    <property type="protein sequence ID" value="RHW46836.1"/>
    <property type="molecule type" value="Genomic_DNA"/>
</dbReference>
<keyword evidence="3 5" id="KW-1133">Transmembrane helix</keyword>